<keyword evidence="3" id="KW-1185">Reference proteome</keyword>
<protein>
    <submittedName>
        <fullName evidence="2">Uncharacterized protein</fullName>
    </submittedName>
</protein>
<feature type="compositionally biased region" description="Basic and acidic residues" evidence="1">
    <location>
        <begin position="135"/>
        <end position="147"/>
    </location>
</feature>
<evidence type="ECO:0000256" key="1">
    <source>
        <dbReference type="SAM" id="MobiDB-lite"/>
    </source>
</evidence>
<name>A0A2H3JGJ7_WOLCO</name>
<sequence>MADCIFSHDLLVHMLYEFSAHTACTNIWAQHIASICRIPGVSIFLCSSPPTPQGTLTLKNKWRYRARVDTHRTRPGHSGCRAGSEKVILKKATAAPNGDLRTYYRLAVGIRMDAAGMRTSVQGLDTEVSVLDAADRRSAGSEGRSRVCEASAGTARHPPPREIGLGGSGVGERAPIPQLGTLAMMGAGKLPFAGFTFILRAQWTNVAYVLRATCKKGCPARRIAVIITTRRGWLQRPCDPSLGGLRGCATDAELRPHERIAASVCDLGVPKVSNNVRT</sequence>
<organism evidence="2 3">
    <name type="scientific">Wolfiporia cocos (strain MD-104)</name>
    <name type="common">Brown rot fungus</name>
    <dbReference type="NCBI Taxonomy" id="742152"/>
    <lineage>
        <taxon>Eukaryota</taxon>
        <taxon>Fungi</taxon>
        <taxon>Dikarya</taxon>
        <taxon>Basidiomycota</taxon>
        <taxon>Agaricomycotina</taxon>
        <taxon>Agaricomycetes</taxon>
        <taxon>Polyporales</taxon>
        <taxon>Phaeolaceae</taxon>
        <taxon>Wolfiporia</taxon>
    </lineage>
</organism>
<proteinExistence type="predicted"/>
<evidence type="ECO:0000313" key="2">
    <source>
        <dbReference type="EMBL" id="PCH36818.1"/>
    </source>
</evidence>
<feature type="region of interest" description="Disordered" evidence="1">
    <location>
        <begin position="135"/>
        <end position="170"/>
    </location>
</feature>
<gene>
    <name evidence="2" type="ORF">WOLCODRAFT_157509</name>
</gene>
<accession>A0A2H3JGJ7</accession>
<reference evidence="2 3" key="1">
    <citation type="journal article" date="2012" name="Science">
        <title>The Paleozoic origin of enzymatic lignin decomposition reconstructed from 31 fungal genomes.</title>
        <authorList>
            <person name="Floudas D."/>
            <person name="Binder M."/>
            <person name="Riley R."/>
            <person name="Barry K."/>
            <person name="Blanchette R.A."/>
            <person name="Henrissat B."/>
            <person name="Martinez A.T."/>
            <person name="Otillar R."/>
            <person name="Spatafora J.W."/>
            <person name="Yadav J.S."/>
            <person name="Aerts A."/>
            <person name="Benoit I."/>
            <person name="Boyd A."/>
            <person name="Carlson A."/>
            <person name="Copeland A."/>
            <person name="Coutinho P.M."/>
            <person name="de Vries R.P."/>
            <person name="Ferreira P."/>
            <person name="Findley K."/>
            <person name="Foster B."/>
            <person name="Gaskell J."/>
            <person name="Glotzer D."/>
            <person name="Gorecki P."/>
            <person name="Heitman J."/>
            <person name="Hesse C."/>
            <person name="Hori C."/>
            <person name="Igarashi K."/>
            <person name="Jurgens J.A."/>
            <person name="Kallen N."/>
            <person name="Kersten P."/>
            <person name="Kohler A."/>
            <person name="Kuees U."/>
            <person name="Kumar T.K.A."/>
            <person name="Kuo A."/>
            <person name="LaButti K."/>
            <person name="Larrondo L.F."/>
            <person name="Lindquist E."/>
            <person name="Ling A."/>
            <person name="Lombard V."/>
            <person name="Lucas S."/>
            <person name="Lundell T."/>
            <person name="Martin R."/>
            <person name="McLaughlin D.J."/>
            <person name="Morgenstern I."/>
            <person name="Morin E."/>
            <person name="Murat C."/>
            <person name="Nagy L.G."/>
            <person name="Nolan M."/>
            <person name="Ohm R.A."/>
            <person name="Patyshakuliyeva A."/>
            <person name="Rokas A."/>
            <person name="Ruiz-Duenas F.J."/>
            <person name="Sabat G."/>
            <person name="Salamov A."/>
            <person name="Samejima M."/>
            <person name="Schmutz J."/>
            <person name="Slot J.C."/>
            <person name="St John F."/>
            <person name="Stenlid J."/>
            <person name="Sun H."/>
            <person name="Sun S."/>
            <person name="Syed K."/>
            <person name="Tsang A."/>
            <person name="Wiebenga A."/>
            <person name="Young D."/>
            <person name="Pisabarro A."/>
            <person name="Eastwood D.C."/>
            <person name="Martin F."/>
            <person name="Cullen D."/>
            <person name="Grigoriev I.V."/>
            <person name="Hibbett D.S."/>
        </authorList>
    </citation>
    <scope>NUCLEOTIDE SEQUENCE [LARGE SCALE GENOMIC DNA]</scope>
    <source>
        <strain evidence="2 3">MD-104</strain>
    </source>
</reference>
<dbReference type="EMBL" id="KB467898">
    <property type="protein sequence ID" value="PCH36818.1"/>
    <property type="molecule type" value="Genomic_DNA"/>
</dbReference>
<dbReference type="AlphaFoldDB" id="A0A2H3JGJ7"/>
<dbReference type="Proteomes" id="UP000218811">
    <property type="component" value="Unassembled WGS sequence"/>
</dbReference>
<evidence type="ECO:0000313" key="3">
    <source>
        <dbReference type="Proteomes" id="UP000218811"/>
    </source>
</evidence>